<dbReference type="InterPro" id="IPR051207">
    <property type="entry name" value="ComplexI_NDUFA9_subunit"/>
</dbReference>
<dbReference type="PANTHER" id="PTHR12126:SF11">
    <property type="entry name" value="NADH DEHYDROGENASE [UBIQUINONE] 1 ALPHA SUBCOMPLEX SUBUNIT 9, MITOCHONDRIAL"/>
    <property type="match status" value="1"/>
</dbReference>
<dbReference type="InterPro" id="IPR016040">
    <property type="entry name" value="NAD(P)-bd_dom"/>
</dbReference>
<organism evidence="2 3">
    <name type="scientific">Phaeocystidibacter marisrubri</name>
    <dbReference type="NCBI Taxonomy" id="1577780"/>
    <lineage>
        <taxon>Bacteria</taxon>
        <taxon>Pseudomonadati</taxon>
        <taxon>Bacteroidota</taxon>
        <taxon>Flavobacteriia</taxon>
        <taxon>Flavobacteriales</taxon>
        <taxon>Phaeocystidibacteraceae</taxon>
        <taxon>Phaeocystidibacter</taxon>
    </lineage>
</organism>
<name>A0A6L3ZJ82_9FLAO</name>
<dbReference type="RefSeq" id="WP_151692357.1">
    <property type="nucleotide sequence ID" value="NZ_BMGX01000002.1"/>
</dbReference>
<sequence length="289" mass="33171">MKTKRVLVAGATGYLGQYLVKELKKRGYWVRVLIRHEDQMRKFDAVDDYFIGQVTEPQTIVGVTKDIDWVFSTIGITRQKDGLTYMDVDYRGNSNLLAEALHNQVEAFHYTSAINGDKLRHLKIFEAKERFVDELKMAGIDYCIFRPNGFFSDMRDFLQMAKSGRVYLFGDGRYKLNPIHGEDLAAVCVDKAEARCKESIIGGVDVLSQNELAELALKAWGKPIKITHLPDWTRRFTIWLARTFTSSKTYGPIEFFMTAMASDNVAPSYGSKRLEDFFRSEVNEIRMKV</sequence>
<dbReference type="AlphaFoldDB" id="A0A6L3ZJ82"/>
<reference evidence="2 3" key="1">
    <citation type="submission" date="2019-10" db="EMBL/GenBank/DDBJ databases">
        <title>Genome sequence of Phaeocystidibacter marisrubri JCM30614 (type strain).</title>
        <authorList>
            <person name="Bowman J.P."/>
        </authorList>
    </citation>
    <scope>NUCLEOTIDE SEQUENCE [LARGE SCALE GENOMIC DNA]</scope>
    <source>
        <strain evidence="2 3">JCM 30614</strain>
    </source>
</reference>
<evidence type="ECO:0000259" key="1">
    <source>
        <dbReference type="Pfam" id="PF13460"/>
    </source>
</evidence>
<protein>
    <submittedName>
        <fullName evidence="2">SDR family oxidoreductase</fullName>
    </submittedName>
</protein>
<dbReference type="GO" id="GO:0044877">
    <property type="term" value="F:protein-containing complex binding"/>
    <property type="evidence" value="ECO:0007669"/>
    <property type="project" value="TreeGrafter"/>
</dbReference>
<comment type="caution">
    <text evidence="2">The sequence shown here is derived from an EMBL/GenBank/DDBJ whole genome shotgun (WGS) entry which is preliminary data.</text>
</comment>
<dbReference type="EMBL" id="WBVQ01000001">
    <property type="protein sequence ID" value="KAB2817669.1"/>
    <property type="molecule type" value="Genomic_DNA"/>
</dbReference>
<keyword evidence="3" id="KW-1185">Reference proteome</keyword>
<feature type="domain" description="NAD(P)-binding" evidence="1">
    <location>
        <begin position="10"/>
        <end position="190"/>
    </location>
</feature>
<dbReference type="Gene3D" id="3.40.50.720">
    <property type="entry name" value="NAD(P)-binding Rossmann-like Domain"/>
    <property type="match status" value="1"/>
</dbReference>
<dbReference type="Pfam" id="PF13460">
    <property type="entry name" value="NAD_binding_10"/>
    <property type="match status" value="1"/>
</dbReference>
<dbReference type="Proteomes" id="UP000484164">
    <property type="component" value="Unassembled WGS sequence"/>
</dbReference>
<dbReference type="CDD" id="cd05243">
    <property type="entry name" value="SDR_a5"/>
    <property type="match status" value="1"/>
</dbReference>
<dbReference type="SUPFAM" id="SSF51735">
    <property type="entry name" value="NAD(P)-binding Rossmann-fold domains"/>
    <property type="match status" value="1"/>
</dbReference>
<accession>A0A6L3ZJ82</accession>
<dbReference type="InterPro" id="IPR036291">
    <property type="entry name" value="NAD(P)-bd_dom_sf"/>
</dbReference>
<dbReference type="OrthoDB" id="9803892at2"/>
<proteinExistence type="predicted"/>
<dbReference type="PANTHER" id="PTHR12126">
    <property type="entry name" value="NADH-UBIQUINONE OXIDOREDUCTASE 39 KDA SUBUNIT-RELATED"/>
    <property type="match status" value="1"/>
</dbReference>
<evidence type="ECO:0000313" key="3">
    <source>
        <dbReference type="Proteomes" id="UP000484164"/>
    </source>
</evidence>
<evidence type="ECO:0000313" key="2">
    <source>
        <dbReference type="EMBL" id="KAB2817669.1"/>
    </source>
</evidence>
<gene>
    <name evidence="2" type="ORF">F8C82_04505</name>
</gene>